<feature type="chain" id="PRO_5035742183" evidence="2">
    <location>
        <begin position="18"/>
        <end position="298"/>
    </location>
</feature>
<accession>A0A8R2AI15</accession>
<sequence length="298" mass="33109">MLLQAALAIGMATLVVTQDIVGLKYNFRDGFYENFDQSKCGAASEWFLVEYESLKVRSPFVNSNGVRATAFSCATSFPVILIPGTVIEFVVFVNTINKNSGVTIVFLDENENQLLKYVFDMTSEDFVSGWSRIILPIDRSGVGYINLIGQSEDNEIVLIDSFYYKTDLRNERLDENSDEENYIFETKDTRKPISIENESSETTTDIDLIIDDDGSGEPEPEEIGDEEIAATLGPWAIALISFGSVTILAVILVGAYHFGKAAGIAVSAPFFVDLEPSVRIPRVRALRQSPIERIGRTW</sequence>
<dbReference type="KEGG" id="bmor:101746560"/>
<keyword evidence="1" id="KW-0812">Transmembrane</keyword>
<name>A0A8R2AI15_BOMMO</name>
<keyword evidence="1" id="KW-0472">Membrane</keyword>
<keyword evidence="2" id="KW-0732">Signal</keyword>
<dbReference type="RefSeq" id="XP_004925653.2">
    <property type="nucleotide sequence ID" value="XM_004925596.4"/>
</dbReference>
<protein>
    <submittedName>
        <fullName evidence="3">Uncharacterized protein</fullName>
    </submittedName>
</protein>
<feature type="signal peptide" evidence="2">
    <location>
        <begin position="1"/>
        <end position="17"/>
    </location>
</feature>
<proteinExistence type="predicted"/>
<dbReference type="EnsemblMetazoa" id="XM_004925596.3">
    <property type="protein sequence ID" value="XP_004925653.2"/>
    <property type="gene ID" value="LOC101746560"/>
</dbReference>
<evidence type="ECO:0000313" key="4">
    <source>
        <dbReference type="Proteomes" id="UP000005204"/>
    </source>
</evidence>
<evidence type="ECO:0000313" key="3">
    <source>
        <dbReference type="EnsemblMetazoa" id="XP_004925653.2"/>
    </source>
</evidence>
<reference evidence="3" key="2">
    <citation type="submission" date="2022-06" db="UniProtKB">
        <authorList>
            <consortium name="EnsemblMetazoa"/>
        </authorList>
    </citation>
    <scope>IDENTIFICATION</scope>
    <source>
        <strain evidence="3">p50T (Dazao)</strain>
    </source>
</reference>
<dbReference type="AlphaFoldDB" id="A0A8R2AI15"/>
<dbReference type="Proteomes" id="UP000005204">
    <property type="component" value="Unassembled WGS sequence"/>
</dbReference>
<dbReference type="GeneID" id="101746560"/>
<reference evidence="4" key="1">
    <citation type="journal article" date="2008" name="Insect Biochem. Mol. Biol.">
        <title>The genome of a lepidopteran model insect, the silkworm Bombyx mori.</title>
        <authorList>
            <consortium name="International Silkworm Genome Consortium"/>
        </authorList>
    </citation>
    <scope>NUCLEOTIDE SEQUENCE [LARGE SCALE GENOMIC DNA]</scope>
    <source>
        <strain evidence="4">p50T</strain>
    </source>
</reference>
<keyword evidence="4" id="KW-1185">Reference proteome</keyword>
<feature type="transmembrane region" description="Helical" evidence="1">
    <location>
        <begin position="235"/>
        <end position="258"/>
    </location>
</feature>
<evidence type="ECO:0000256" key="1">
    <source>
        <dbReference type="SAM" id="Phobius"/>
    </source>
</evidence>
<evidence type="ECO:0000256" key="2">
    <source>
        <dbReference type="SAM" id="SignalP"/>
    </source>
</evidence>
<keyword evidence="1" id="KW-1133">Transmembrane helix</keyword>
<organism evidence="3 4">
    <name type="scientific">Bombyx mori</name>
    <name type="common">Silk moth</name>
    <dbReference type="NCBI Taxonomy" id="7091"/>
    <lineage>
        <taxon>Eukaryota</taxon>
        <taxon>Metazoa</taxon>
        <taxon>Ecdysozoa</taxon>
        <taxon>Arthropoda</taxon>
        <taxon>Hexapoda</taxon>
        <taxon>Insecta</taxon>
        <taxon>Pterygota</taxon>
        <taxon>Neoptera</taxon>
        <taxon>Endopterygota</taxon>
        <taxon>Lepidoptera</taxon>
        <taxon>Glossata</taxon>
        <taxon>Ditrysia</taxon>
        <taxon>Bombycoidea</taxon>
        <taxon>Bombycidae</taxon>
        <taxon>Bombycinae</taxon>
        <taxon>Bombyx</taxon>
    </lineage>
</organism>